<evidence type="ECO:0000256" key="1">
    <source>
        <dbReference type="HAMAP-Rule" id="MF_00469"/>
    </source>
</evidence>
<evidence type="ECO:0000259" key="3">
    <source>
        <dbReference type="PROSITE" id="PS50206"/>
    </source>
</evidence>
<comment type="caution">
    <text evidence="4">The sequence shown here is derived from an EMBL/GenBank/DDBJ whole genome shotgun (WGS) entry which is preliminary data.</text>
</comment>
<keyword evidence="5" id="KW-1185">Reference proteome</keyword>
<keyword evidence="1" id="KW-0819">tRNA processing</keyword>
<sequence>MSIVVATFYQFFPFADYAEWRSPLYSLCEQQAIKGTILLASEGINATIAGSRSAVDTLLANLRSDPRLSDLTHKESLCPDYPFDRLKVRLKKEIVTLGQPNVNPNQQVGTYVSPQEWNQLIGDPEVTLIDTRNEYEVQIGSFRGAQNPHTDSFREFPDYVKTHLDPQKHPKVAMFCTGGIRCEKATAFMLQQGFQEVYHLQGGILKYLEEVPEPESLWEGECFVFDQRIAVKTGLAPGSYDLCAGCGYPISEADKASPEYEEGICCPHCGDRSPYPLTPEKRARQQAKSQPSQLKKTKDNK</sequence>
<feature type="region of interest" description="Disordered" evidence="2">
    <location>
        <begin position="276"/>
        <end position="301"/>
    </location>
</feature>
<dbReference type="SMART" id="SM00450">
    <property type="entry name" value="RHOD"/>
    <property type="match status" value="1"/>
</dbReference>
<proteinExistence type="inferred from homology"/>
<evidence type="ECO:0000256" key="2">
    <source>
        <dbReference type="SAM" id="MobiDB-lite"/>
    </source>
</evidence>
<dbReference type="Gene3D" id="3.40.250.10">
    <property type="entry name" value="Rhodanese-like domain"/>
    <property type="match status" value="1"/>
</dbReference>
<dbReference type="PANTHER" id="PTHR43268">
    <property type="entry name" value="THIOSULFATE SULFURTRANSFERASE/RHODANESE-LIKE DOMAIN-CONTAINING PROTEIN 2"/>
    <property type="match status" value="1"/>
</dbReference>
<name>A0ABT7BGE0_9CYAN</name>
<dbReference type="HAMAP" id="MF_00469">
    <property type="entry name" value="TrhO"/>
    <property type="match status" value="1"/>
</dbReference>
<dbReference type="RefSeq" id="WP_283761570.1">
    <property type="nucleotide sequence ID" value="NZ_JAQPOK010000039.1"/>
</dbReference>
<dbReference type="Proteomes" id="UP001231370">
    <property type="component" value="Unassembled WGS sequence"/>
</dbReference>
<dbReference type="PANTHER" id="PTHR43268:SF3">
    <property type="entry name" value="RHODANESE-LIKE DOMAIN-CONTAINING PROTEIN 7-RELATED"/>
    <property type="match status" value="1"/>
</dbReference>
<keyword evidence="1" id="KW-0560">Oxidoreductase</keyword>
<dbReference type="CDD" id="cd01518">
    <property type="entry name" value="RHOD_YceA"/>
    <property type="match status" value="1"/>
</dbReference>
<comment type="function">
    <text evidence="1">Catalyzes oxygen-dependent 5-hydroxyuridine (ho5U) modification at position 34 in tRNAs.</text>
</comment>
<dbReference type="InterPro" id="IPR020936">
    <property type="entry name" value="TrhO"/>
</dbReference>
<dbReference type="NCBIfam" id="NF001136">
    <property type="entry name" value="PRK00142.1-4"/>
    <property type="match status" value="1"/>
</dbReference>
<reference evidence="4 5" key="1">
    <citation type="submission" date="2023-01" db="EMBL/GenBank/DDBJ databases">
        <title>Novel diversity within Roseofilum (Cyanobacteria; Desertifilaceae) from marine benthic mats with descriptions of four novel species.</title>
        <authorList>
            <person name="Wang Y."/>
            <person name="Berthold D.E."/>
            <person name="Hu J."/>
            <person name="Lefler F.W."/>
            <person name="Laughinghouse H.D. IV."/>
        </authorList>
    </citation>
    <scope>NUCLEOTIDE SEQUENCE [LARGE SCALE GENOMIC DNA]</scope>
    <source>
        <strain evidence="4 5">BLCC-M91</strain>
    </source>
</reference>
<protein>
    <recommendedName>
        <fullName evidence="1">tRNA uridine(34) hydroxylase</fullName>
        <ecNumber evidence="1">1.14.-.-</ecNumber>
    </recommendedName>
    <alternativeName>
        <fullName evidence="1">tRNA hydroxylation protein O</fullName>
    </alternativeName>
</protein>
<comment type="catalytic activity">
    <reaction evidence="1">
        <text>uridine(34) in tRNA + AH2 + O2 = 5-hydroxyuridine(34) in tRNA + A + H2O</text>
        <dbReference type="Rhea" id="RHEA:64224"/>
        <dbReference type="Rhea" id="RHEA-COMP:11727"/>
        <dbReference type="Rhea" id="RHEA-COMP:13381"/>
        <dbReference type="ChEBI" id="CHEBI:13193"/>
        <dbReference type="ChEBI" id="CHEBI:15377"/>
        <dbReference type="ChEBI" id="CHEBI:15379"/>
        <dbReference type="ChEBI" id="CHEBI:17499"/>
        <dbReference type="ChEBI" id="CHEBI:65315"/>
        <dbReference type="ChEBI" id="CHEBI:136877"/>
    </reaction>
</comment>
<dbReference type="SUPFAM" id="SSF52821">
    <property type="entry name" value="Rhodanese/Cell cycle control phosphatase"/>
    <property type="match status" value="1"/>
</dbReference>
<comment type="similarity">
    <text evidence="1">Belongs to the TrhO family.</text>
</comment>
<dbReference type="Pfam" id="PF17773">
    <property type="entry name" value="UPF0176_N"/>
    <property type="match status" value="1"/>
</dbReference>
<feature type="domain" description="Rhodanese" evidence="3">
    <location>
        <begin position="122"/>
        <end position="216"/>
    </location>
</feature>
<dbReference type="InterPro" id="IPR001763">
    <property type="entry name" value="Rhodanese-like_dom"/>
</dbReference>
<organism evidence="4 5">
    <name type="scientific">Roseofilum halophilum BLCC-M91</name>
    <dbReference type="NCBI Taxonomy" id="3022259"/>
    <lineage>
        <taxon>Bacteria</taxon>
        <taxon>Bacillati</taxon>
        <taxon>Cyanobacteriota</taxon>
        <taxon>Cyanophyceae</taxon>
        <taxon>Desertifilales</taxon>
        <taxon>Desertifilaceae</taxon>
        <taxon>Roseofilum</taxon>
        <taxon>Roseofilum halophilum</taxon>
    </lineage>
</organism>
<dbReference type="EC" id="1.14.-.-" evidence="1"/>
<dbReference type="Gene3D" id="3.30.70.100">
    <property type="match status" value="1"/>
</dbReference>
<dbReference type="InterPro" id="IPR036873">
    <property type="entry name" value="Rhodanese-like_dom_sf"/>
</dbReference>
<dbReference type="Pfam" id="PF00581">
    <property type="entry name" value="Rhodanese"/>
    <property type="match status" value="1"/>
</dbReference>
<dbReference type="EMBL" id="JAQPOK010000039">
    <property type="protein sequence ID" value="MDJ1178247.1"/>
    <property type="molecule type" value="Genomic_DNA"/>
</dbReference>
<accession>A0ABT7BGE0</accession>
<gene>
    <name evidence="1" type="primary">trhO</name>
    <name evidence="4" type="ORF">PJF56_05175</name>
</gene>
<evidence type="ECO:0000313" key="5">
    <source>
        <dbReference type="Proteomes" id="UP001231370"/>
    </source>
</evidence>
<dbReference type="InterPro" id="IPR040503">
    <property type="entry name" value="TRHO_N"/>
</dbReference>
<evidence type="ECO:0000313" key="4">
    <source>
        <dbReference type="EMBL" id="MDJ1178247.1"/>
    </source>
</evidence>
<dbReference type="PROSITE" id="PS50206">
    <property type="entry name" value="RHODANESE_3"/>
    <property type="match status" value="1"/>
</dbReference>